<dbReference type="AlphaFoldDB" id="A0AAD1FE30"/>
<protein>
    <submittedName>
        <fullName evidence="2">Uncharacterized protein</fullName>
    </submittedName>
</protein>
<accession>A0AAD1FE30</accession>
<dbReference type="KEGG" id="pfuw:KF707C_8640"/>
<reference evidence="2 3" key="2">
    <citation type="journal article" date="2017" name="Int. J. Syst. Evol. Microbiol.">
        <title>Pseudomonas furukawaii sp. nov., a polychlorinated biphenyl-degrading bacterium isolated from biphenyl-contaminated soil in Japan.</title>
        <authorList>
            <person name="Kimura N."/>
            <person name="Watanabe T."/>
            <person name="Suenaga H."/>
            <person name="Fujihara H."/>
            <person name="Futagami T."/>
            <person name="Goto M."/>
            <person name="Hanada S."/>
            <person name="Hirose J."/>
        </authorList>
    </citation>
    <scope>NUCLEOTIDE SEQUENCE [LARGE SCALE GENOMIC DNA]</scope>
    <source>
        <strain evidence="3">DSM 10086 / NBRC 110670 / KF707</strain>
    </source>
</reference>
<evidence type="ECO:0000313" key="3">
    <source>
        <dbReference type="Proteomes" id="UP000218554"/>
    </source>
</evidence>
<evidence type="ECO:0000313" key="2">
    <source>
        <dbReference type="EMBL" id="BAU72552.1"/>
    </source>
</evidence>
<dbReference type="EMBL" id="AP014862">
    <property type="protein sequence ID" value="BAU72552.1"/>
    <property type="molecule type" value="Genomic_DNA"/>
</dbReference>
<proteinExistence type="predicted"/>
<reference evidence="3" key="1">
    <citation type="submission" date="2015-05" db="EMBL/GenBank/DDBJ databases">
        <title>Draft genome sequencing of a biphenyl-degrading bacterium, Pseudomonas balearica KF707 (=NBRC110670).</title>
        <authorList>
            <person name="Kimura N."/>
            <person name="Hirose J."/>
            <person name="Watanabe T."/>
            <person name="Suenaga H."/>
            <person name="Fujihara H."/>
            <person name="Noguchi M."/>
            <person name="Hashimoto M."/>
            <person name="Shimodaira J."/>
            <person name="Tsuchikane K."/>
            <person name="Hosoyama A."/>
            <person name="Yamazoe A."/>
            <person name="Fujita N."/>
            <person name="Furukawa K."/>
        </authorList>
    </citation>
    <scope>NUCLEOTIDE SEQUENCE [LARGE SCALE GENOMIC DNA]</scope>
    <source>
        <strain evidence="3">DSM 10086 / NBRC 110670 / KF707</strain>
    </source>
</reference>
<keyword evidence="3" id="KW-1185">Reference proteome</keyword>
<sequence length="54" mass="5742">MIPTRRRTRSLSGPHHSPASRLLHRAPAGASSLAKQPQAIRRQAGSYTARPGGA</sequence>
<name>A0AAD1FE30_METFU</name>
<evidence type="ECO:0000256" key="1">
    <source>
        <dbReference type="SAM" id="MobiDB-lite"/>
    </source>
</evidence>
<organism evidence="2 3">
    <name type="scientific">Metapseudomonas furukawaii</name>
    <name type="common">Pseudomonas furukawaii</name>
    <dbReference type="NCBI Taxonomy" id="1149133"/>
    <lineage>
        <taxon>Bacteria</taxon>
        <taxon>Pseudomonadati</taxon>
        <taxon>Pseudomonadota</taxon>
        <taxon>Gammaproteobacteria</taxon>
        <taxon>Pseudomonadales</taxon>
        <taxon>Pseudomonadaceae</taxon>
        <taxon>Metapseudomonas</taxon>
    </lineage>
</organism>
<gene>
    <name evidence="2" type="ORF">KF707C_8640</name>
</gene>
<feature type="region of interest" description="Disordered" evidence="1">
    <location>
        <begin position="1"/>
        <end position="54"/>
    </location>
</feature>
<dbReference type="Proteomes" id="UP000218554">
    <property type="component" value="Chromosome"/>
</dbReference>